<dbReference type="Proteomes" id="UP000023152">
    <property type="component" value="Unassembled WGS sequence"/>
</dbReference>
<protein>
    <submittedName>
        <fullName evidence="2">Uncharacterized protein</fullName>
    </submittedName>
</protein>
<comment type="caution">
    <text evidence="2">The sequence shown here is derived from an EMBL/GenBank/DDBJ whole genome shotgun (WGS) entry which is preliminary data.</text>
</comment>
<organism evidence="2 3">
    <name type="scientific">Reticulomyxa filosa</name>
    <dbReference type="NCBI Taxonomy" id="46433"/>
    <lineage>
        <taxon>Eukaryota</taxon>
        <taxon>Sar</taxon>
        <taxon>Rhizaria</taxon>
        <taxon>Retaria</taxon>
        <taxon>Foraminifera</taxon>
        <taxon>Monothalamids</taxon>
        <taxon>Reticulomyxidae</taxon>
        <taxon>Reticulomyxa</taxon>
    </lineage>
</organism>
<keyword evidence="3" id="KW-1185">Reference proteome</keyword>
<dbReference type="EMBL" id="ASPP01034769">
    <property type="protein sequence ID" value="ETO02847.1"/>
    <property type="molecule type" value="Genomic_DNA"/>
</dbReference>
<name>X6LNY1_RETFI</name>
<accession>X6LNY1</accession>
<gene>
    <name evidence="2" type="ORF">RFI_34565</name>
</gene>
<evidence type="ECO:0000313" key="3">
    <source>
        <dbReference type="Proteomes" id="UP000023152"/>
    </source>
</evidence>
<feature type="compositionally biased region" description="Basic residues" evidence="1">
    <location>
        <begin position="147"/>
        <end position="166"/>
    </location>
</feature>
<evidence type="ECO:0000313" key="2">
    <source>
        <dbReference type="EMBL" id="ETO02847.1"/>
    </source>
</evidence>
<dbReference type="AlphaFoldDB" id="X6LNY1"/>
<proteinExistence type="predicted"/>
<evidence type="ECO:0000256" key="1">
    <source>
        <dbReference type="SAM" id="MobiDB-lite"/>
    </source>
</evidence>
<sequence length="166" mass="19663">MASTTEKDVKDRSLVWIWTNGTLVAQFQIAMKEYFEDNACRGHFKQKCFISQAVDPKAFNVTSNGNNSSPTTRKRNWKGKNEIENWRKCQFSEKSFQNGQIYLFEPPHLSTHIPIENDFAQKEYRYSSNEDQQYVPEMTATDDGRWRRQNGRKKNTDRRKKKKKLI</sequence>
<reference evidence="2 3" key="1">
    <citation type="journal article" date="2013" name="Curr. Biol.">
        <title>The Genome of the Foraminiferan Reticulomyxa filosa.</title>
        <authorList>
            <person name="Glockner G."/>
            <person name="Hulsmann N."/>
            <person name="Schleicher M."/>
            <person name="Noegel A.A."/>
            <person name="Eichinger L."/>
            <person name="Gallinger C."/>
            <person name="Pawlowski J."/>
            <person name="Sierra R."/>
            <person name="Euteneuer U."/>
            <person name="Pillet L."/>
            <person name="Moustafa A."/>
            <person name="Platzer M."/>
            <person name="Groth M."/>
            <person name="Szafranski K."/>
            <person name="Schliwa M."/>
        </authorList>
    </citation>
    <scope>NUCLEOTIDE SEQUENCE [LARGE SCALE GENOMIC DNA]</scope>
</reference>
<feature type="region of interest" description="Disordered" evidence="1">
    <location>
        <begin position="127"/>
        <end position="166"/>
    </location>
</feature>